<dbReference type="PANTHER" id="PTHR45138:SF9">
    <property type="entry name" value="DIGUANYLATE CYCLASE DGCM-RELATED"/>
    <property type="match status" value="1"/>
</dbReference>
<dbReference type="EC" id="2.7.7.65" evidence="1"/>
<dbReference type="Pfam" id="PF00990">
    <property type="entry name" value="GGDEF"/>
    <property type="match status" value="1"/>
</dbReference>
<evidence type="ECO:0000256" key="1">
    <source>
        <dbReference type="ARBA" id="ARBA00012528"/>
    </source>
</evidence>
<feature type="transmembrane region" description="Helical" evidence="3">
    <location>
        <begin position="151"/>
        <end position="170"/>
    </location>
</feature>
<evidence type="ECO:0000313" key="6">
    <source>
        <dbReference type="Proteomes" id="UP000061432"/>
    </source>
</evidence>
<dbReference type="InterPro" id="IPR043128">
    <property type="entry name" value="Rev_trsase/Diguanyl_cyclase"/>
</dbReference>
<evidence type="ECO:0000259" key="4">
    <source>
        <dbReference type="PROSITE" id="PS50887"/>
    </source>
</evidence>
<dbReference type="RefSeq" id="WP_060849781.1">
    <property type="nucleotide sequence ID" value="NZ_AP014705.1"/>
</dbReference>
<keyword evidence="5" id="KW-0614">Plasmid</keyword>
<dbReference type="CDD" id="cd01949">
    <property type="entry name" value="GGDEF"/>
    <property type="match status" value="1"/>
</dbReference>
<dbReference type="InterPro" id="IPR029787">
    <property type="entry name" value="Nucleotide_cyclase"/>
</dbReference>
<dbReference type="AlphaFoldDB" id="A0A0C6FSR2"/>
<sequence length="384" mass="40164">MQIDLHTLYCLIVGTLLVAGAMTLWERQAHPRRARELGIWAGACLTFAAGLVLAMNRALLPGVLGPALVNLVIVTGYLMVLHGVRHLDGRARLRLPLGVLAGLALLWATLGVHFPGPFWNYVASLPIALACGLTALALMRSRTARPLRARQVAIAVSGGHALFNLARAVLTPALVAAYGDGLLPAFGKATMYEGVLYSVAMPMSLIALVREEAQAQAVAASRTDYLTGIANRHGFFEAGDRLMAGLAPERPAALLAFDLDHFKAINDRHGHAAGDAVLRLFADTTRRIAGPGAVIGRLGGEEFATLLPGLDVAAARRVGEDVARAFAAAATDRDGPGIPATVSVGLAVAGAEDRDLPALLSAADRALYRAKAGGRNRLEVAAAA</sequence>
<keyword evidence="3" id="KW-1133">Transmembrane helix</keyword>
<dbReference type="PROSITE" id="PS50887">
    <property type="entry name" value="GGDEF"/>
    <property type="match status" value="1"/>
</dbReference>
<evidence type="ECO:0000256" key="2">
    <source>
        <dbReference type="ARBA" id="ARBA00034247"/>
    </source>
</evidence>
<evidence type="ECO:0000313" key="5">
    <source>
        <dbReference type="EMBL" id="BAQ48544.1"/>
    </source>
</evidence>
<dbReference type="InterPro" id="IPR000160">
    <property type="entry name" value="GGDEF_dom"/>
</dbReference>
<feature type="transmembrane region" description="Helical" evidence="3">
    <location>
        <begin position="6"/>
        <end position="25"/>
    </location>
</feature>
<feature type="transmembrane region" description="Helical" evidence="3">
    <location>
        <begin position="93"/>
        <end position="112"/>
    </location>
</feature>
<dbReference type="OrthoDB" id="9812260at2"/>
<feature type="transmembrane region" description="Helical" evidence="3">
    <location>
        <begin position="190"/>
        <end position="209"/>
    </location>
</feature>
<protein>
    <recommendedName>
        <fullName evidence="1">diguanylate cyclase</fullName>
        <ecNumber evidence="1">2.7.7.65</ecNumber>
    </recommendedName>
</protein>
<dbReference type="KEGG" id="maqu:Maq22A_1p30980"/>
<reference evidence="5 6" key="1">
    <citation type="journal article" date="2015" name="Genome Announc.">
        <title>Complete Genome Sequence of Methylobacterium aquaticum Strain 22A, Isolated from Racomitrium japonicum Moss.</title>
        <authorList>
            <person name="Tani A."/>
            <person name="Ogura Y."/>
            <person name="Hayashi T."/>
            <person name="Kimbara K."/>
        </authorList>
    </citation>
    <scope>NUCLEOTIDE SEQUENCE [LARGE SCALE GENOMIC DNA]</scope>
    <source>
        <strain evidence="5 6">MA-22A</strain>
        <plasmid evidence="6">Plasmid pMaq22A_1p DNA</plasmid>
    </source>
</reference>
<keyword evidence="3" id="KW-0812">Transmembrane</keyword>
<proteinExistence type="predicted"/>
<organism evidence="5 6">
    <name type="scientific">Methylobacterium aquaticum</name>
    <dbReference type="NCBI Taxonomy" id="270351"/>
    <lineage>
        <taxon>Bacteria</taxon>
        <taxon>Pseudomonadati</taxon>
        <taxon>Pseudomonadota</taxon>
        <taxon>Alphaproteobacteria</taxon>
        <taxon>Hyphomicrobiales</taxon>
        <taxon>Methylobacteriaceae</taxon>
        <taxon>Methylobacterium</taxon>
    </lineage>
</organism>
<feature type="transmembrane region" description="Helical" evidence="3">
    <location>
        <begin position="118"/>
        <end position="139"/>
    </location>
</feature>
<dbReference type="Gene3D" id="3.30.70.270">
    <property type="match status" value="1"/>
</dbReference>
<reference evidence="6" key="2">
    <citation type="submission" date="2015-01" db="EMBL/GenBank/DDBJ databases">
        <title>Complete genome sequence of Methylobacterium aquaticum strain 22A.</title>
        <authorList>
            <person name="Tani A."/>
            <person name="Ogura Y."/>
            <person name="Hayashi T."/>
        </authorList>
    </citation>
    <scope>NUCLEOTIDE SEQUENCE [LARGE SCALE GENOMIC DNA]</scope>
    <source>
        <strain evidence="6">MA-22A</strain>
        <plasmid evidence="6">Plasmid pMaq22A_1p DNA</plasmid>
    </source>
</reference>
<dbReference type="GO" id="GO:1902201">
    <property type="term" value="P:negative regulation of bacterial-type flagellum-dependent cell motility"/>
    <property type="evidence" value="ECO:0007669"/>
    <property type="project" value="TreeGrafter"/>
</dbReference>
<dbReference type="SMART" id="SM00267">
    <property type="entry name" value="GGDEF"/>
    <property type="match status" value="1"/>
</dbReference>
<evidence type="ECO:0000256" key="3">
    <source>
        <dbReference type="SAM" id="Phobius"/>
    </source>
</evidence>
<feature type="transmembrane region" description="Helical" evidence="3">
    <location>
        <begin position="37"/>
        <end position="56"/>
    </location>
</feature>
<geneLocation type="plasmid" evidence="6">
    <name>pMaq22A_1p DNA</name>
</geneLocation>
<accession>A0A0C6FSR2</accession>
<keyword evidence="3" id="KW-0472">Membrane</keyword>
<feature type="domain" description="GGDEF" evidence="4">
    <location>
        <begin position="250"/>
        <end position="383"/>
    </location>
</feature>
<dbReference type="Proteomes" id="UP000061432">
    <property type="component" value="Plasmid pMaq22A_1p"/>
</dbReference>
<dbReference type="GO" id="GO:0052621">
    <property type="term" value="F:diguanylate cyclase activity"/>
    <property type="evidence" value="ECO:0007669"/>
    <property type="project" value="UniProtKB-EC"/>
</dbReference>
<dbReference type="GO" id="GO:0005886">
    <property type="term" value="C:plasma membrane"/>
    <property type="evidence" value="ECO:0007669"/>
    <property type="project" value="TreeGrafter"/>
</dbReference>
<dbReference type="NCBIfam" id="TIGR00254">
    <property type="entry name" value="GGDEF"/>
    <property type="match status" value="1"/>
</dbReference>
<comment type="catalytic activity">
    <reaction evidence="2">
        <text>2 GTP = 3',3'-c-di-GMP + 2 diphosphate</text>
        <dbReference type="Rhea" id="RHEA:24898"/>
        <dbReference type="ChEBI" id="CHEBI:33019"/>
        <dbReference type="ChEBI" id="CHEBI:37565"/>
        <dbReference type="ChEBI" id="CHEBI:58805"/>
        <dbReference type="EC" id="2.7.7.65"/>
    </reaction>
</comment>
<dbReference type="EMBL" id="AP014705">
    <property type="protein sequence ID" value="BAQ48544.1"/>
    <property type="molecule type" value="Genomic_DNA"/>
</dbReference>
<dbReference type="PANTHER" id="PTHR45138">
    <property type="entry name" value="REGULATORY COMPONENTS OF SENSORY TRANSDUCTION SYSTEM"/>
    <property type="match status" value="1"/>
</dbReference>
<feature type="transmembrane region" description="Helical" evidence="3">
    <location>
        <begin position="62"/>
        <end position="81"/>
    </location>
</feature>
<dbReference type="GO" id="GO:0043709">
    <property type="term" value="P:cell adhesion involved in single-species biofilm formation"/>
    <property type="evidence" value="ECO:0007669"/>
    <property type="project" value="TreeGrafter"/>
</dbReference>
<dbReference type="InterPro" id="IPR050469">
    <property type="entry name" value="Diguanylate_Cyclase"/>
</dbReference>
<dbReference type="SUPFAM" id="SSF55073">
    <property type="entry name" value="Nucleotide cyclase"/>
    <property type="match status" value="1"/>
</dbReference>
<gene>
    <name evidence="5" type="ORF">Maq22A_1p30980</name>
</gene>
<dbReference type="PATRIC" id="fig|270351.10.peg.5510"/>
<name>A0A0C6FSR2_9HYPH</name>